<feature type="transmembrane region" description="Helical" evidence="6">
    <location>
        <begin position="109"/>
        <end position="129"/>
    </location>
</feature>
<feature type="transmembrane region" description="Helical" evidence="6">
    <location>
        <begin position="186"/>
        <end position="210"/>
    </location>
</feature>
<dbReference type="PANTHER" id="PTHR30213">
    <property type="entry name" value="INNER MEMBRANE PROTEIN YHJD"/>
    <property type="match status" value="1"/>
</dbReference>
<dbReference type="PIRSF" id="PIRSF035875">
    <property type="entry name" value="RNase_BN"/>
    <property type="match status" value="1"/>
</dbReference>
<evidence type="ECO:0000256" key="6">
    <source>
        <dbReference type="SAM" id="Phobius"/>
    </source>
</evidence>
<evidence type="ECO:0000256" key="2">
    <source>
        <dbReference type="ARBA" id="ARBA00022475"/>
    </source>
</evidence>
<dbReference type="Pfam" id="PF03631">
    <property type="entry name" value="Virul_fac_BrkB"/>
    <property type="match status" value="1"/>
</dbReference>
<keyword evidence="3 6" id="KW-0812">Transmembrane</keyword>
<dbReference type="PANTHER" id="PTHR30213:SF1">
    <property type="entry name" value="INNER MEMBRANE PROTEIN YHJD"/>
    <property type="match status" value="1"/>
</dbReference>
<evidence type="ECO:0000313" key="8">
    <source>
        <dbReference type="Proteomes" id="UP000000851"/>
    </source>
</evidence>
<keyword evidence="2" id="KW-1003">Cell membrane</keyword>
<name>C7PZ33_CATAD</name>
<feature type="transmembrane region" description="Helical" evidence="6">
    <location>
        <begin position="44"/>
        <end position="72"/>
    </location>
</feature>
<dbReference type="eggNOG" id="COG1295">
    <property type="taxonomic scope" value="Bacteria"/>
</dbReference>
<dbReference type="FunCoup" id="C7PZ33">
    <property type="interactions" value="4"/>
</dbReference>
<dbReference type="KEGG" id="cai:Caci_0653"/>
<dbReference type="GO" id="GO:0005886">
    <property type="term" value="C:plasma membrane"/>
    <property type="evidence" value="ECO:0007669"/>
    <property type="project" value="UniProtKB-SubCell"/>
</dbReference>
<gene>
    <name evidence="7" type="ordered locus">Caci_0653</name>
</gene>
<feature type="transmembrane region" description="Helical" evidence="6">
    <location>
        <begin position="249"/>
        <end position="268"/>
    </location>
</feature>
<dbReference type="AlphaFoldDB" id="C7PZ33"/>
<evidence type="ECO:0000256" key="1">
    <source>
        <dbReference type="ARBA" id="ARBA00004651"/>
    </source>
</evidence>
<reference evidence="7 8" key="1">
    <citation type="journal article" date="2009" name="Stand. Genomic Sci.">
        <title>Complete genome sequence of Catenulispora acidiphila type strain (ID 139908).</title>
        <authorList>
            <person name="Copeland A."/>
            <person name="Lapidus A."/>
            <person name="Glavina Del Rio T."/>
            <person name="Nolan M."/>
            <person name="Lucas S."/>
            <person name="Chen F."/>
            <person name="Tice H."/>
            <person name="Cheng J.F."/>
            <person name="Bruce D."/>
            <person name="Goodwin L."/>
            <person name="Pitluck S."/>
            <person name="Mikhailova N."/>
            <person name="Pati A."/>
            <person name="Ivanova N."/>
            <person name="Mavromatis K."/>
            <person name="Chen A."/>
            <person name="Palaniappan K."/>
            <person name="Chain P."/>
            <person name="Land M."/>
            <person name="Hauser L."/>
            <person name="Chang Y.J."/>
            <person name="Jeffries C.D."/>
            <person name="Chertkov O."/>
            <person name="Brettin T."/>
            <person name="Detter J.C."/>
            <person name="Han C."/>
            <person name="Ali Z."/>
            <person name="Tindall B.J."/>
            <person name="Goker M."/>
            <person name="Bristow J."/>
            <person name="Eisen J.A."/>
            <person name="Markowitz V."/>
            <person name="Hugenholtz P."/>
            <person name="Kyrpides N.C."/>
            <person name="Klenk H.P."/>
        </authorList>
    </citation>
    <scope>NUCLEOTIDE SEQUENCE [LARGE SCALE GENOMIC DNA]</scope>
    <source>
        <strain evidence="8">DSM 44928 / JCM 14897 / NBRC 102108 / NRRL B-24433 / ID139908</strain>
    </source>
</reference>
<dbReference type="HOGENOM" id="CLU_070304_0_0_11"/>
<dbReference type="OrthoDB" id="3349406at2"/>
<evidence type="ECO:0000313" key="7">
    <source>
        <dbReference type="EMBL" id="ACU69589.1"/>
    </source>
</evidence>
<evidence type="ECO:0000256" key="5">
    <source>
        <dbReference type="ARBA" id="ARBA00023136"/>
    </source>
</evidence>
<dbReference type="Proteomes" id="UP000000851">
    <property type="component" value="Chromosome"/>
</dbReference>
<keyword evidence="8" id="KW-1185">Reference proteome</keyword>
<evidence type="ECO:0000256" key="4">
    <source>
        <dbReference type="ARBA" id="ARBA00022989"/>
    </source>
</evidence>
<sequence length="294" mass="32020">MRGMGFMSRLRATTGRIDRFQQRHPVLAFPVAVFRELQVMKAGYLGAMLTFFAFISLFPLLLILTTVLGAVLRSNPQLQQDVLNSALVDFPVIGEQLKNNIHDFGRSGVALLISIIVTVIGALGLANAAQYAMNLLWGVPEDRRPGFPQSWLRSLGIIGTMGLGVLSTTVMTALGEWAGGHVFTAGLRAGLLAASFVLTALLFWLGMRAATAPEVAARDLRLAAILTTLFWQGLQYLGGFIAAHQLRHASTLYGVFGLVLGLLAWIYLQARLTLVAVASDVVRARRTWPRSLFD</sequence>
<protein>
    <submittedName>
        <fullName evidence="7">Ribonuclease BN</fullName>
    </submittedName>
</protein>
<keyword evidence="4 6" id="KW-1133">Transmembrane helix</keyword>
<proteinExistence type="predicted"/>
<dbReference type="InParanoid" id="C7PZ33"/>
<accession>C7PZ33</accession>
<dbReference type="STRING" id="479433.Caci_0653"/>
<feature type="transmembrane region" description="Helical" evidence="6">
    <location>
        <begin position="150"/>
        <end position="174"/>
    </location>
</feature>
<dbReference type="InterPro" id="IPR017039">
    <property type="entry name" value="Virul_fac_BrkB"/>
</dbReference>
<feature type="transmembrane region" description="Helical" evidence="6">
    <location>
        <begin position="222"/>
        <end position="243"/>
    </location>
</feature>
<dbReference type="EMBL" id="CP001700">
    <property type="protein sequence ID" value="ACU69589.1"/>
    <property type="molecule type" value="Genomic_DNA"/>
</dbReference>
<evidence type="ECO:0000256" key="3">
    <source>
        <dbReference type="ARBA" id="ARBA00022692"/>
    </source>
</evidence>
<keyword evidence="5 6" id="KW-0472">Membrane</keyword>
<comment type="subcellular location">
    <subcellularLocation>
        <location evidence="1">Cell membrane</location>
        <topology evidence="1">Multi-pass membrane protein</topology>
    </subcellularLocation>
</comment>
<organism evidence="7 8">
    <name type="scientific">Catenulispora acidiphila (strain DSM 44928 / JCM 14897 / NBRC 102108 / NRRL B-24433 / ID139908)</name>
    <dbReference type="NCBI Taxonomy" id="479433"/>
    <lineage>
        <taxon>Bacteria</taxon>
        <taxon>Bacillati</taxon>
        <taxon>Actinomycetota</taxon>
        <taxon>Actinomycetes</taxon>
        <taxon>Catenulisporales</taxon>
        <taxon>Catenulisporaceae</taxon>
        <taxon>Catenulispora</taxon>
    </lineage>
</organism>